<protein>
    <submittedName>
        <fullName evidence="1">Uncharacterized protein</fullName>
    </submittedName>
</protein>
<dbReference type="Proteomes" id="UP001595190">
    <property type="component" value="Unassembled WGS sequence"/>
</dbReference>
<accession>A0ABV6ZHG1</accession>
<comment type="caution">
    <text evidence="1">The sequence shown here is derived from an EMBL/GenBank/DDBJ whole genome shotgun (WGS) entry which is preliminary data.</text>
</comment>
<dbReference type="EMBL" id="JBHGPK010000007">
    <property type="protein sequence ID" value="MFC2251582.1"/>
    <property type="molecule type" value="Genomic_DNA"/>
</dbReference>
<name>A0ABV6ZHG1_9HYPH</name>
<reference evidence="1 2" key="1">
    <citation type="submission" date="2024-09" db="EMBL/GenBank/DDBJ databases">
        <title>Description of Labrys sedimenti sp. nov., isolated from a diclofenac-degrading enrichment culture, and genome-based reclassification of Labrys portucalensis as a later heterotypic synonym of Labrys neptuniae.</title>
        <authorList>
            <person name="Tancsics A."/>
            <person name="Csepanyi A."/>
        </authorList>
    </citation>
    <scope>NUCLEOTIDE SEQUENCE [LARGE SCALE GENOMIC DNA]</scope>
    <source>
        <strain evidence="1 2">LMG 23412</strain>
    </source>
</reference>
<dbReference type="RefSeq" id="WP_394312070.1">
    <property type="nucleotide sequence ID" value="NZ_JBHGPK010000007.1"/>
</dbReference>
<gene>
    <name evidence="1" type="ORF">ACETRX_18260</name>
</gene>
<evidence type="ECO:0000313" key="1">
    <source>
        <dbReference type="EMBL" id="MFC2251582.1"/>
    </source>
</evidence>
<evidence type="ECO:0000313" key="2">
    <source>
        <dbReference type="Proteomes" id="UP001595190"/>
    </source>
</evidence>
<organism evidence="1 2">
    <name type="scientific">Labrys neptuniae</name>
    <dbReference type="NCBI Taxonomy" id="376174"/>
    <lineage>
        <taxon>Bacteria</taxon>
        <taxon>Pseudomonadati</taxon>
        <taxon>Pseudomonadota</taxon>
        <taxon>Alphaproteobacteria</taxon>
        <taxon>Hyphomicrobiales</taxon>
        <taxon>Xanthobacteraceae</taxon>
        <taxon>Labrys</taxon>
    </lineage>
</organism>
<sequence>MYGVGASVRWSGMLPFADLTLLIVDFDVTFPTDFVVRSSHITMLDVLIVARLR</sequence>
<proteinExistence type="predicted"/>